<dbReference type="Pfam" id="PF00883">
    <property type="entry name" value="Peptidase_M17"/>
    <property type="match status" value="1"/>
</dbReference>
<keyword evidence="4" id="KW-0378">Hydrolase</keyword>
<evidence type="ECO:0000256" key="4">
    <source>
        <dbReference type="ARBA" id="ARBA00022801"/>
    </source>
</evidence>
<evidence type="ECO:0000256" key="3">
    <source>
        <dbReference type="ARBA" id="ARBA00022670"/>
    </source>
</evidence>
<dbReference type="PROSITE" id="PS00631">
    <property type="entry name" value="CYTOSOL_AP"/>
    <property type="match status" value="1"/>
</dbReference>
<dbReference type="PANTHER" id="PTHR11963:SF23">
    <property type="entry name" value="CYTOSOL AMINOPEPTIDASE"/>
    <property type="match status" value="1"/>
</dbReference>
<proteinExistence type="inferred from homology"/>
<keyword evidence="2 6" id="KW-0031">Aminopeptidase</keyword>
<reference evidence="6" key="1">
    <citation type="submission" date="2014-09" db="EMBL/GenBank/DDBJ databases">
        <title>Genome sequence of the luminous mushroom Mycena chlorophos for searching fungal bioluminescence genes.</title>
        <authorList>
            <person name="Tanaka Y."/>
            <person name="Kasuga D."/>
            <person name="Oba Y."/>
            <person name="Hase S."/>
            <person name="Sato K."/>
            <person name="Oba Y."/>
            <person name="Sakakibara Y."/>
        </authorList>
    </citation>
    <scope>NUCLEOTIDE SEQUENCE</scope>
</reference>
<sequence>MTPLPSSSHLHLAEVFVDGEADPHAAGAYRGAPRAYRFTLKTSGPKRVQSSAIKALESSAEWDRGVVYGEAQSLARTLMELPSNMLTPTLFAERIQQEFAGLADTTVWVRDEDWARKKGMRTFLSVCSGSTEPGKFVEMHYQGAPSSDAAPLVLVGKGITFDTGGISLKPAADMKLMRGDMGGAAAVVAAIQAIAKLKLPINVVALTPLTENMPSGSATKPGDVIYAMNGKTVEVDNTDAEGRLVLADAIYYGSTEFNAHTLIDVATLTGAMDIALGEVFTGVFTPSDTLWEQLYIAGEHEYDRFWRMPLDDDCAPQISGSNADLCNLYRRSIPQGVRARTGRRGAPDRLGAYRYCGDGGATREKPYLLKGMTGSSVRALIDMFAVQTALNLSLYHRFFWFDRTTAANEGAIFSPRQITCLSISAAGDLADTFHPGASSRYRHREYLGLEGISSESSLAAGVVPESLGDEMGRVPRVRCGPKRDACYTCLAMLQSTSVVGIRRRRLAADLEVNVP</sequence>
<dbReference type="GO" id="GO:0004177">
    <property type="term" value="F:aminopeptidase activity"/>
    <property type="evidence" value="ECO:0007669"/>
    <property type="project" value="UniProtKB-KW"/>
</dbReference>
<evidence type="ECO:0000259" key="5">
    <source>
        <dbReference type="PROSITE" id="PS00631"/>
    </source>
</evidence>
<evidence type="ECO:0000256" key="2">
    <source>
        <dbReference type="ARBA" id="ARBA00022438"/>
    </source>
</evidence>
<gene>
    <name evidence="6" type="ORF">MCHLO_09238</name>
</gene>
<evidence type="ECO:0000313" key="6">
    <source>
        <dbReference type="EMBL" id="GAT52157.1"/>
    </source>
</evidence>
<dbReference type="PRINTS" id="PR00481">
    <property type="entry name" value="LAMNOPPTDASE"/>
</dbReference>
<keyword evidence="7" id="KW-1185">Reference proteome</keyword>
<feature type="domain" description="Cytosol aminopeptidase" evidence="5">
    <location>
        <begin position="237"/>
        <end position="244"/>
    </location>
</feature>
<dbReference type="PANTHER" id="PTHR11963">
    <property type="entry name" value="LEUCINE AMINOPEPTIDASE-RELATED"/>
    <property type="match status" value="1"/>
</dbReference>
<evidence type="ECO:0000256" key="1">
    <source>
        <dbReference type="ARBA" id="ARBA00009528"/>
    </source>
</evidence>
<dbReference type="EMBL" id="DF847619">
    <property type="protein sequence ID" value="GAT52157.1"/>
    <property type="molecule type" value="Genomic_DNA"/>
</dbReference>
<name>A0ABQ0LM36_MYCCL</name>
<dbReference type="SUPFAM" id="SSF53187">
    <property type="entry name" value="Zn-dependent exopeptidases"/>
    <property type="match status" value="1"/>
</dbReference>
<evidence type="ECO:0000313" key="7">
    <source>
        <dbReference type="Proteomes" id="UP000815677"/>
    </source>
</evidence>
<dbReference type="Gene3D" id="3.40.630.10">
    <property type="entry name" value="Zn peptidases"/>
    <property type="match status" value="1"/>
</dbReference>
<comment type="similarity">
    <text evidence="1">Belongs to the peptidase M17 family.</text>
</comment>
<keyword evidence="3" id="KW-0645">Protease</keyword>
<accession>A0ABQ0LM36</accession>
<protein>
    <submittedName>
        <fullName evidence="6">Leucine aminopeptidase</fullName>
    </submittedName>
</protein>
<dbReference type="Proteomes" id="UP000815677">
    <property type="component" value="Unassembled WGS sequence"/>
</dbReference>
<dbReference type="InterPro" id="IPR011356">
    <property type="entry name" value="Leucine_aapep/pepB"/>
</dbReference>
<dbReference type="CDD" id="cd00433">
    <property type="entry name" value="Peptidase_M17"/>
    <property type="match status" value="1"/>
</dbReference>
<organism evidence="6 7">
    <name type="scientific">Mycena chlorophos</name>
    <name type="common">Agaric fungus</name>
    <name type="synonym">Agaricus chlorophos</name>
    <dbReference type="NCBI Taxonomy" id="658473"/>
    <lineage>
        <taxon>Eukaryota</taxon>
        <taxon>Fungi</taxon>
        <taxon>Dikarya</taxon>
        <taxon>Basidiomycota</taxon>
        <taxon>Agaricomycotina</taxon>
        <taxon>Agaricomycetes</taxon>
        <taxon>Agaricomycetidae</taxon>
        <taxon>Agaricales</taxon>
        <taxon>Marasmiineae</taxon>
        <taxon>Mycenaceae</taxon>
        <taxon>Mycena</taxon>
    </lineage>
</organism>
<dbReference type="InterPro" id="IPR000819">
    <property type="entry name" value="Peptidase_M17_C"/>
</dbReference>